<proteinExistence type="inferred from homology"/>
<dbReference type="GO" id="GO:0004340">
    <property type="term" value="F:glucokinase activity"/>
    <property type="evidence" value="ECO:0007669"/>
    <property type="project" value="UniProtKB-UniRule"/>
</dbReference>
<dbReference type="InterPro" id="IPR050201">
    <property type="entry name" value="Bacterial_glucokinase"/>
</dbReference>
<comment type="similarity">
    <text evidence="3 4">Belongs to the bacterial glucokinase family.</text>
</comment>
<keyword evidence="2 3" id="KW-0418">Kinase</keyword>
<sequence>MPEAHILPFPVIVGDIGGTNARFAIVPSPDSEHVRLPTQRTAAHPSVEAALLAALGEWSGPPPASALFALAGPVLGDRIPLTNCPWVIDAQAVMKALDLSAFMAVNDFEGQALAAAALPEEDWIVLREGQAVSNSPRIILGPGTGLGVGGLIELPGLWVPVPGEGGHVDMGPRTADDLALWPHLHAQVGHRISGEAILCGRGLLNLYRAVSARRRTDPRHDRSEDITRAALAGEDSIAEETIRHFVTYLGRLAGDLALVYGARGGAYITGGIAPVILPFLRDKSFIDAFDDKAPHSAWLSTIPIHIVAHESPALAGLAAYAAEPDLYAVSQAGRFWSR</sequence>
<dbReference type="GO" id="GO:0005524">
    <property type="term" value="F:ATP binding"/>
    <property type="evidence" value="ECO:0007669"/>
    <property type="project" value="UniProtKB-UniRule"/>
</dbReference>
<reference evidence="5 6" key="1">
    <citation type="submission" date="2018-10" db="EMBL/GenBank/DDBJ databases">
        <title>Notoacmeibacter sp. M2BS9Y-3-1, whole genome shotgun sequence.</title>
        <authorList>
            <person name="Tuo L."/>
        </authorList>
    </citation>
    <scope>NUCLEOTIDE SEQUENCE [LARGE SCALE GENOMIC DNA]</scope>
    <source>
        <strain evidence="5 6">M2BS9Y-3-1</strain>
    </source>
</reference>
<keyword evidence="6" id="KW-1185">Reference proteome</keyword>
<comment type="caution">
    <text evidence="5">The sequence shown here is derived from an EMBL/GenBank/DDBJ whole genome shotgun (WGS) entry which is preliminary data.</text>
</comment>
<dbReference type="SUPFAM" id="SSF53067">
    <property type="entry name" value="Actin-like ATPase domain"/>
    <property type="match status" value="1"/>
</dbReference>
<dbReference type="NCBIfam" id="TIGR00749">
    <property type="entry name" value="glk"/>
    <property type="match status" value="1"/>
</dbReference>
<dbReference type="GO" id="GO:0005536">
    <property type="term" value="F:D-glucose binding"/>
    <property type="evidence" value="ECO:0007669"/>
    <property type="project" value="InterPro"/>
</dbReference>
<feature type="binding site" evidence="3">
    <location>
        <begin position="14"/>
        <end position="19"/>
    </location>
    <ligand>
        <name>ATP</name>
        <dbReference type="ChEBI" id="CHEBI:30616"/>
    </ligand>
</feature>
<dbReference type="GO" id="GO:0005829">
    <property type="term" value="C:cytosol"/>
    <property type="evidence" value="ECO:0007669"/>
    <property type="project" value="TreeGrafter"/>
</dbReference>
<dbReference type="Proteomes" id="UP000281094">
    <property type="component" value="Unassembled WGS sequence"/>
</dbReference>
<dbReference type="CDD" id="cd24008">
    <property type="entry name" value="ASKHA_NBD_GLK"/>
    <property type="match status" value="1"/>
</dbReference>
<evidence type="ECO:0000256" key="4">
    <source>
        <dbReference type="RuleBase" id="RU004046"/>
    </source>
</evidence>
<dbReference type="HAMAP" id="MF_00524">
    <property type="entry name" value="Glucokinase"/>
    <property type="match status" value="1"/>
</dbReference>
<keyword evidence="1 3" id="KW-0808">Transferase</keyword>
<gene>
    <name evidence="3 5" type="primary">glk</name>
    <name evidence="5" type="ORF">D8780_01825</name>
</gene>
<dbReference type="Gene3D" id="3.30.420.40">
    <property type="match status" value="1"/>
</dbReference>
<dbReference type="PANTHER" id="PTHR47690:SF1">
    <property type="entry name" value="GLUCOKINASE"/>
    <property type="match status" value="1"/>
</dbReference>
<evidence type="ECO:0000256" key="2">
    <source>
        <dbReference type="ARBA" id="ARBA00022777"/>
    </source>
</evidence>
<dbReference type="AlphaFoldDB" id="A0A3L7JFT0"/>
<evidence type="ECO:0000256" key="3">
    <source>
        <dbReference type="HAMAP-Rule" id="MF_00524"/>
    </source>
</evidence>
<accession>A0A3L7JFT0</accession>
<dbReference type="EC" id="2.7.1.2" evidence="3"/>
<comment type="subcellular location">
    <subcellularLocation>
        <location evidence="3">Cytoplasm</location>
    </subcellularLocation>
</comment>
<dbReference type="InterPro" id="IPR003836">
    <property type="entry name" value="Glucokinase"/>
</dbReference>
<keyword evidence="3" id="KW-0324">Glycolysis</keyword>
<keyword evidence="3" id="KW-0067">ATP-binding</keyword>
<keyword evidence="3" id="KW-0963">Cytoplasm</keyword>
<dbReference type="Gene3D" id="3.40.367.20">
    <property type="match status" value="1"/>
</dbReference>
<evidence type="ECO:0000256" key="1">
    <source>
        <dbReference type="ARBA" id="ARBA00022679"/>
    </source>
</evidence>
<dbReference type="Pfam" id="PF02685">
    <property type="entry name" value="Glucokinase"/>
    <property type="match status" value="1"/>
</dbReference>
<dbReference type="InterPro" id="IPR043129">
    <property type="entry name" value="ATPase_NBD"/>
</dbReference>
<dbReference type="EMBL" id="RCWN01000001">
    <property type="protein sequence ID" value="RLQ89324.1"/>
    <property type="molecule type" value="Genomic_DNA"/>
</dbReference>
<keyword evidence="3" id="KW-0547">Nucleotide-binding</keyword>
<evidence type="ECO:0000313" key="6">
    <source>
        <dbReference type="Proteomes" id="UP000281094"/>
    </source>
</evidence>
<dbReference type="GO" id="GO:0006096">
    <property type="term" value="P:glycolytic process"/>
    <property type="evidence" value="ECO:0007669"/>
    <property type="project" value="UniProtKB-UniRule"/>
</dbReference>
<organism evidence="5 6">
    <name type="scientific">Notoacmeibacter ruber</name>
    <dbReference type="NCBI Taxonomy" id="2670375"/>
    <lineage>
        <taxon>Bacteria</taxon>
        <taxon>Pseudomonadati</taxon>
        <taxon>Pseudomonadota</taxon>
        <taxon>Alphaproteobacteria</taxon>
        <taxon>Hyphomicrobiales</taxon>
        <taxon>Notoacmeibacteraceae</taxon>
        <taxon>Notoacmeibacter</taxon>
    </lineage>
</organism>
<dbReference type="PANTHER" id="PTHR47690">
    <property type="entry name" value="GLUCOKINASE"/>
    <property type="match status" value="1"/>
</dbReference>
<name>A0A3L7JFT0_9HYPH</name>
<evidence type="ECO:0000313" key="5">
    <source>
        <dbReference type="EMBL" id="RLQ89324.1"/>
    </source>
</evidence>
<comment type="catalytic activity">
    <reaction evidence="3">
        <text>D-glucose + ATP = D-glucose 6-phosphate + ADP + H(+)</text>
        <dbReference type="Rhea" id="RHEA:17825"/>
        <dbReference type="ChEBI" id="CHEBI:4167"/>
        <dbReference type="ChEBI" id="CHEBI:15378"/>
        <dbReference type="ChEBI" id="CHEBI:30616"/>
        <dbReference type="ChEBI" id="CHEBI:61548"/>
        <dbReference type="ChEBI" id="CHEBI:456216"/>
        <dbReference type="EC" id="2.7.1.2"/>
    </reaction>
</comment>
<protein>
    <recommendedName>
        <fullName evidence="3">Glucokinase</fullName>
        <ecNumber evidence="3">2.7.1.2</ecNumber>
    </recommendedName>
    <alternativeName>
        <fullName evidence="3">Glucose kinase</fullName>
    </alternativeName>
</protein>